<dbReference type="CDD" id="cd01299">
    <property type="entry name" value="Met_dep_hydrolase_A"/>
    <property type="match status" value="1"/>
</dbReference>
<accession>A0A3E0W976</accession>
<proteinExistence type="predicted"/>
<dbReference type="InterPro" id="IPR011059">
    <property type="entry name" value="Metal-dep_hydrolase_composite"/>
</dbReference>
<dbReference type="PROSITE" id="PS01137">
    <property type="entry name" value="TATD_1"/>
    <property type="match status" value="1"/>
</dbReference>
<gene>
    <name evidence="2" type="ORF">B7R25_15595</name>
</gene>
<dbReference type="SUPFAM" id="SSF51556">
    <property type="entry name" value="Metallo-dependent hydrolases"/>
    <property type="match status" value="1"/>
</dbReference>
<dbReference type="Proteomes" id="UP000257080">
    <property type="component" value="Unassembled WGS sequence"/>
</dbReference>
<organism evidence="2 3">
    <name type="scientific">Subtercola boreus</name>
    <dbReference type="NCBI Taxonomy" id="120213"/>
    <lineage>
        <taxon>Bacteria</taxon>
        <taxon>Bacillati</taxon>
        <taxon>Actinomycetota</taxon>
        <taxon>Actinomycetes</taxon>
        <taxon>Micrococcales</taxon>
        <taxon>Microbacteriaceae</taxon>
        <taxon>Subtercola</taxon>
    </lineage>
</organism>
<dbReference type="RefSeq" id="WP_116419876.1">
    <property type="nucleotide sequence ID" value="NZ_NBXC01000030.1"/>
</dbReference>
<evidence type="ECO:0000259" key="1">
    <source>
        <dbReference type="Pfam" id="PF01979"/>
    </source>
</evidence>
<dbReference type="PANTHER" id="PTHR43135">
    <property type="entry name" value="ALPHA-D-RIBOSE 1-METHYLPHOSPHONATE 5-TRIPHOSPHATE DIPHOSPHATASE"/>
    <property type="match status" value="1"/>
</dbReference>
<dbReference type="Gene3D" id="3.20.20.140">
    <property type="entry name" value="Metal-dependent hydrolases"/>
    <property type="match status" value="1"/>
</dbReference>
<dbReference type="InterPro" id="IPR032466">
    <property type="entry name" value="Metal_Hydrolase"/>
</dbReference>
<evidence type="ECO:0000313" key="2">
    <source>
        <dbReference type="EMBL" id="RFA24978.1"/>
    </source>
</evidence>
<dbReference type="InterPro" id="IPR018228">
    <property type="entry name" value="DNase_TatD-rel_CS"/>
</dbReference>
<dbReference type="PANTHER" id="PTHR43135:SF3">
    <property type="entry name" value="ALPHA-D-RIBOSE 1-METHYLPHOSPHONATE 5-TRIPHOSPHATE DIPHOSPHATASE"/>
    <property type="match status" value="1"/>
</dbReference>
<dbReference type="SUPFAM" id="SSF51338">
    <property type="entry name" value="Composite domain of metallo-dependent hydrolases"/>
    <property type="match status" value="1"/>
</dbReference>
<dbReference type="Gene3D" id="2.30.40.10">
    <property type="entry name" value="Urease, subunit C, domain 1"/>
    <property type="match status" value="1"/>
</dbReference>
<name>A0A3E0W976_9MICO</name>
<dbReference type="OrthoDB" id="3189065at2"/>
<sequence length="408" mass="42924">MNDETDTRAEGTIDGITVWNGERSLGPSRITWRGDTIEAVEPATERFEGLAVIPGLVDTHVHLDTSVLDGSGPGDAWPLVTPDEEKALHVAGHAQRFARYGVTTLRDLAASPVQIAVGRAFDQGVIAGPRLLSNGPVGMTAGHGDLFTPPRFRDRPPVADSPDECRRLVRQWAREGATGIKIYTSGGILSMGDQVGWRNQTRAEIAATVDEAHALGMLVAAHSHSAAGIDIALAVGVDSIEHATGLTDAQLPALVEANVSVAPTLLVNDIVAAGGGGVRAESAEKAREAIADRDPAFLRAGRAGVRFVLGTDANGRFVGHGGQLEEVRLMRRAFDWSAERTLVASTSDAAASVGLAGRVGMLAAGFAPDLIVIRGRPWLDIDDLQLSNIVAVVSRGRVISGALPVRER</sequence>
<dbReference type="GO" id="GO:0016810">
    <property type="term" value="F:hydrolase activity, acting on carbon-nitrogen (but not peptide) bonds"/>
    <property type="evidence" value="ECO:0007669"/>
    <property type="project" value="InterPro"/>
</dbReference>
<dbReference type="InterPro" id="IPR057744">
    <property type="entry name" value="OTAase-like"/>
</dbReference>
<feature type="domain" description="Amidohydrolase-related" evidence="1">
    <location>
        <begin position="52"/>
        <end position="396"/>
    </location>
</feature>
<reference evidence="2 3" key="1">
    <citation type="submission" date="2017-04" db="EMBL/GenBank/DDBJ databases">
        <title>Comparative genome analysis of Subtercola boreus.</title>
        <authorList>
            <person name="Cho Y.-J."/>
            <person name="Cho A."/>
            <person name="Kim O.-S."/>
            <person name="Lee J.-I."/>
        </authorList>
    </citation>
    <scope>NUCLEOTIDE SEQUENCE [LARGE SCALE GENOMIC DNA]</scope>
    <source>
        <strain evidence="2 3">P28004</strain>
    </source>
</reference>
<dbReference type="Pfam" id="PF01979">
    <property type="entry name" value="Amidohydro_1"/>
    <property type="match status" value="1"/>
</dbReference>
<evidence type="ECO:0000313" key="3">
    <source>
        <dbReference type="Proteomes" id="UP000257080"/>
    </source>
</evidence>
<comment type="caution">
    <text evidence="2">The sequence shown here is derived from an EMBL/GenBank/DDBJ whole genome shotgun (WGS) entry which is preliminary data.</text>
</comment>
<protein>
    <recommendedName>
        <fullName evidence="1">Amidohydrolase-related domain-containing protein</fullName>
    </recommendedName>
</protein>
<dbReference type="InterPro" id="IPR006680">
    <property type="entry name" value="Amidohydro-rel"/>
</dbReference>
<dbReference type="AlphaFoldDB" id="A0A3E0W976"/>
<dbReference type="InterPro" id="IPR051781">
    <property type="entry name" value="Metallo-dep_Hydrolase"/>
</dbReference>
<dbReference type="EMBL" id="NBXE01000035">
    <property type="protein sequence ID" value="RFA24978.1"/>
    <property type="molecule type" value="Genomic_DNA"/>
</dbReference>